<feature type="chain" id="PRO_5003695942" description="Ammonium transporter" evidence="11">
    <location>
        <begin position="28"/>
        <end position="442"/>
    </location>
</feature>
<dbReference type="InterPro" id="IPR029020">
    <property type="entry name" value="Ammonium/urea_transptr"/>
</dbReference>
<keyword evidence="8 10" id="KW-0924">Ammonia transport</keyword>
<dbReference type="PROSITE" id="PS01219">
    <property type="entry name" value="AMMONIUM_TRANSP"/>
    <property type="match status" value="1"/>
</dbReference>
<name>I4VU36_9GAMM</name>
<evidence type="ECO:0000259" key="12">
    <source>
        <dbReference type="Pfam" id="PF00909"/>
    </source>
</evidence>
<dbReference type="AlphaFoldDB" id="I4VU36"/>
<evidence type="ECO:0000256" key="5">
    <source>
        <dbReference type="ARBA" id="ARBA00022692"/>
    </source>
</evidence>
<dbReference type="NCBIfam" id="TIGR00836">
    <property type="entry name" value="amt"/>
    <property type="match status" value="1"/>
</dbReference>
<dbReference type="PANTHER" id="PTHR43029:SF10">
    <property type="entry name" value="AMMONIUM TRANSPORTER MEP2"/>
    <property type="match status" value="1"/>
</dbReference>
<comment type="caution">
    <text evidence="13">The sequence shown here is derived from an EMBL/GenBank/DDBJ whole genome shotgun (WGS) entry which is preliminary data.</text>
</comment>
<feature type="transmembrane region" description="Helical" evidence="10">
    <location>
        <begin position="292"/>
        <end position="310"/>
    </location>
</feature>
<feature type="transmembrane region" description="Helical" evidence="10">
    <location>
        <begin position="316"/>
        <end position="336"/>
    </location>
</feature>
<feature type="transmembrane region" description="Helical" evidence="10">
    <location>
        <begin position="348"/>
        <end position="370"/>
    </location>
</feature>
<organism evidence="13 14">
    <name type="scientific">Rhodanobacter spathiphylli B39</name>
    <dbReference type="NCBI Taxonomy" id="1163407"/>
    <lineage>
        <taxon>Bacteria</taxon>
        <taxon>Pseudomonadati</taxon>
        <taxon>Pseudomonadota</taxon>
        <taxon>Gammaproteobacteria</taxon>
        <taxon>Lysobacterales</taxon>
        <taxon>Rhodanobacteraceae</taxon>
        <taxon>Rhodanobacter</taxon>
    </lineage>
</organism>
<feature type="signal peptide" evidence="11">
    <location>
        <begin position="1"/>
        <end position="27"/>
    </location>
</feature>
<dbReference type="GO" id="GO:0008519">
    <property type="term" value="F:ammonium channel activity"/>
    <property type="evidence" value="ECO:0007669"/>
    <property type="project" value="InterPro"/>
</dbReference>
<proteinExistence type="inferred from homology"/>
<dbReference type="RefSeq" id="WP_007809688.1">
    <property type="nucleotide sequence ID" value="NZ_AJXT01000048.1"/>
</dbReference>
<keyword evidence="3 10" id="KW-0813">Transport</keyword>
<dbReference type="EMBL" id="AJXT01000048">
    <property type="protein sequence ID" value="EIL90727.1"/>
    <property type="molecule type" value="Genomic_DNA"/>
</dbReference>
<dbReference type="FunFam" id="1.10.3430.10:FF:000007">
    <property type="entry name" value="Ammonium transporter"/>
    <property type="match status" value="1"/>
</dbReference>
<evidence type="ECO:0000256" key="9">
    <source>
        <dbReference type="ARBA" id="ARBA00050025"/>
    </source>
</evidence>
<comment type="subcellular location">
    <subcellularLocation>
        <location evidence="1 10">Cell membrane</location>
        <topology evidence="1 10">Multi-pass membrane protein</topology>
    </subcellularLocation>
</comment>
<evidence type="ECO:0000256" key="4">
    <source>
        <dbReference type="ARBA" id="ARBA00022475"/>
    </source>
</evidence>
<sequence>MKEFKLFRFIRAGLPLLLCMFAPLLHAETAAPVVDKGDVAWMLTSTLLVLLMTVPGLALFYGGLVRSKNVLSVLMQVMTVFSLLLLLWVAYGYSLAFSGGGALIGNFDKLFLHGVTKDTLAATFSAGVALPEYVFVAFQATFAGITGALIVGSFAERMRFRAVLLFAALWFTFAYLPIAHMVWYGPDGYLFAKGALDFAGGTVVHINAGVAGLVGAWLVGPRLGFGREPMKPHNVSFTMIGAALLWVGWFGFNAGSNLESNAGAALAFINTLLAAAAAVLAWLAVEAILRGHASMVGGASGAVAGLVGITPACGTVGPMGAIVIGALASVCCVWGVTGLKRLLRADDALDVFGVHGIGGIVGALLTGVFTAPALGGTGAAGFSIAHQLGVQALGVGITLAWSGLVSVLAWFAVKAVFGLRVSGDAEREGLDITTHGESAYDV</sequence>
<dbReference type="PANTHER" id="PTHR43029">
    <property type="entry name" value="AMMONIUM TRANSPORTER MEP2"/>
    <property type="match status" value="1"/>
</dbReference>
<evidence type="ECO:0000256" key="11">
    <source>
        <dbReference type="SAM" id="SignalP"/>
    </source>
</evidence>
<keyword evidence="4" id="KW-1003">Cell membrane</keyword>
<evidence type="ECO:0000256" key="7">
    <source>
        <dbReference type="ARBA" id="ARBA00023136"/>
    </source>
</evidence>
<evidence type="ECO:0000256" key="2">
    <source>
        <dbReference type="ARBA" id="ARBA00005887"/>
    </source>
</evidence>
<keyword evidence="11" id="KW-0732">Signal</keyword>
<dbReference type="SUPFAM" id="SSF111352">
    <property type="entry name" value="Ammonium transporter"/>
    <property type="match status" value="1"/>
</dbReference>
<gene>
    <name evidence="13" type="ORF">UU7_14845</name>
</gene>
<feature type="transmembrane region" description="Helical" evidence="10">
    <location>
        <begin position="40"/>
        <end position="61"/>
    </location>
</feature>
<reference evidence="13 14" key="1">
    <citation type="journal article" date="2012" name="J. Bacteriol.">
        <title>Genome sequences for six rhodanobacter strains, isolated from soils and the terrestrial subsurface, with variable denitrification capabilities.</title>
        <authorList>
            <person name="Kostka J.E."/>
            <person name="Green S.J."/>
            <person name="Rishishwar L."/>
            <person name="Prakash O."/>
            <person name="Katz L.S."/>
            <person name="Marino-Ramirez L."/>
            <person name="Jordan I.K."/>
            <person name="Munk C."/>
            <person name="Ivanova N."/>
            <person name="Mikhailova N."/>
            <person name="Watson D.B."/>
            <person name="Brown S.D."/>
            <person name="Palumbo A.V."/>
            <person name="Brooks S.C."/>
        </authorList>
    </citation>
    <scope>NUCLEOTIDE SEQUENCE [LARGE SCALE GENOMIC DNA]</scope>
    <source>
        <strain evidence="13 14">B39</strain>
    </source>
</reference>
<dbReference type="STRING" id="1163407.UU7_14845"/>
<keyword evidence="7 10" id="KW-0472">Membrane</keyword>
<dbReference type="Gene3D" id="1.10.3430.10">
    <property type="entry name" value="Ammonium transporter AmtB like domains"/>
    <property type="match status" value="1"/>
</dbReference>
<feature type="transmembrane region" description="Helical" evidence="10">
    <location>
        <begin position="203"/>
        <end position="223"/>
    </location>
</feature>
<dbReference type="Proteomes" id="UP000003226">
    <property type="component" value="Unassembled WGS sequence"/>
</dbReference>
<dbReference type="InterPro" id="IPR001905">
    <property type="entry name" value="Ammonium_transpt"/>
</dbReference>
<keyword evidence="14" id="KW-1185">Reference proteome</keyword>
<comment type="similarity">
    <text evidence="2 10">Belongs to the ammonia transporter channel (TC 1.A.11.2) family.</text>
</comment>
<dbReference type="InterPro" id="IPR024041">
    <property type="entry name" value="NH4_transpt_AmtB-like_dom"/>
</dbReference>
<feature type="transmembrane region" description="Helical" evidence="10">
    <location>
        <begin position="133"/>
        <end position="155"/>
    </location>
</feature>
<dbReference type="InterPro" id="IPR018047">
    <property type="entry name" value="Ammonium_transpt_CS"/>
</dbReference>
<protein>
    <recommendedName>
        <fullName evidence="9 10">Ammonium transporter</fullName>
    </recommendedName>
</protein>
<feature type="transmembrane region" description="Helical" evidence="10">
    <location>
        <begin position="264"/>
        <end position="285"/>
    </location>
</feature>
<dbReference type="GO" id="GO:0005886">
    <property type="term" value="C:plasma membrane"/>
    <property type="evidence" value="ECO:0007669"/>
    <property type="project" value="UniProtKB-SubCell"/>
</dbReference>
<feature type="transmembrane region" description="Helical" evidence="10">
    <location>
        <begin position="390"/>
        <end position="413"/>
    </location>
</feature>
<evidence type="ECO:0000256" key="8">
    <source>
        <dbReference type="ARBA" id="ARBA00023177"/>
    </source>
</evidence>
<evidence type="ECO:0000256" key="6">
    <source>
        <dbReference type="ARBA" id="ARBA00022989"/>
    </source>
</evidence>
<feature type="domain" description="Ammonium transporter AmtB-like" evidence="12">
    <location>
        <begin position="40"/>
        <end position="440"/>
    </location>
</feature>
<evidence type="ECO:0000313" key="14">
    <source>
        <dbReference type="Proteomes" id="UP000003226"/>
    </source>
</evidence>
<evidence type="ECO:0000313" key="13">
    <source>
        <dbReference type="EMBL" id="EIL90727.1"/>
    </source>
</evidence>
<dbReference type="Pfam" id="PF00909">
    <property type="entry name" value="Ammonium_transp"/>
    <property type="match status" value="1"/>
</dbReference>
<dbReference type="OrthoDB" id="9814202at2"/>
<evidence type="ECO:0000256" key="10">
    <source>
        <dbReference type="RuleBase" id="RU362002"/>
    </source>
</evidence>
<evidence type="ECO:0000256" key="3">
    <source>
        <dbReference type="ARBA" id="ARBA00022448"/>
    </source>
</evidence>
<accession>I4VU36</accession>
<dbReference type="PATRIC" id="fig|1163407.3.peg.2983"/>
<keyword evidence="5 10" id="KW-0812">Transmembrane</keyword>
<feature type="transmembrane region" description="Helical" evidence="10">
    <location>
        <begin position="162"/>
        <end position="183"/>
    </location>
</feature>
<feature type="transmembrane region" description="Helical" evidence="10">
    <location>
        <begin position="235"/>
        <end position="252"/>
    </location>
</feature>
<evidence type="ECO:0000256" key="1">
    <source>
        <dbReference type="ARBA" id="ARBA00004651"/>
    </source>
</evidence>
<feature type="transmembrane region" description="Helical" evidence="10">
    <location>
        <begin position="73"/>
        <end position="93"/>
    </location>
</feature>
<dbReference type="eggNOG" id="COG0004">
    <property type="taxonomic scope" value="Bacteria"/>
</dbReference>
<keyword evidence="6 10" id="KW-1133">Transmembrane helix</keyword>